<protein>
    <recommendedName>
        <fullName evidence="3">Rho-GAP domain-containing protein</fullName>
    </recommendedName>
</protein>
<evidence type="ECO:0000256" key="1">
    <source>
        <dbReference type="ARBA" id="ARBA00022468"/>
    </source>
</evidence>
<feature type="region of interest" description="Disordered" evidence="2">
    <location>
        <begin position="226"/>
        <end position="255"/>
    </location>
</feature>
<reference evidence="5" key="1">
    <citation type="submission" date="2012-01" db="EMBL/GenBank/DDBJ databases">
        <title>The Genome Sequence of Oreochromis niloticus (Nile Tilapia).</title>
        <authorList>
            <consortium name="Broad Institute Genome Assembly Team"/>
            <consortium name="Broad Institute Sequencing Platform"/>
            <person name="Di Palma F."/>
            <person name="Johnson J."/>
            <person name="Lander E.S."/>
            <person name="Lindblad-Toh K."/>
        </authorList>
    </citation>
    <scope>NUCLEOTIDE SEQUENCE [LARGE SCALE GENOMIC DNA]</scope>
</reference>
<dbReference type="GO" id="GO:0007165">
    <property type="term" value="P:signal transduction"/>
    <property type="evidence" value="ECO:0007669"/>
    <property type="project" value="InterPro"/>
</dbReference>
<feature type="domain" description="Rho-GAP" evidence="3">
    <location>
        <begin position="40"/>
        <end position="224"/>
    </location>
</feature>
<keyword evidence="5" id="KW-1185">Reference proteome</keyword>
<dbReference type="PANTHER" id="PTHR15228:SF16">
    <property type="entry name" value="GEM-INTERACTING PROTEIN"/>
    <property type="match status" value="1"/>
</dbReference>
<feature type="compositionally biased region" description="Pro residues" evidence="2">
    <location>
        <begin position="232"/>
        <end position="245"/>
    </location>
</feature>
<dbReference type="Proteomes" id="UP000005207">
    <property type="component" value="Linkage group LG4"/>
</dbReference>
<dbReference type="Ensembl" id="ENSONIT00000041473.1">
    <property type="protein sequence ID" value="ENSONIP00000048087.1"/>
    <property type="gene ID" value="ENSONIG00000037143.1"/>
</dbReference>
<dbReference type="PANTHER" id="PTHR15228">
    <property type="entry name" value="SPERMATHECAL PHYSIOLOGY VARIANT"/>
    <property type="match status" value="1"/>
</dbReference>
<dbReference type="InParanoid" id="A0A669CIE3"/>
<reference evidence="4" key="3">
    <citation type="submission" date="2025-09" db="UniProtKB">
        <authorList>
            <consortium name="Ensembl"/>
        </authorList>
    </citation>
    <scope>IDENTIFICATION</scope>
</reference>
<dbReference type="AlphaFoldDB" id="A0A669CIE3"/>
<dbReference type="OMA" id="HIHRISE"/>
<dbReference type="GO" id="GO:0005096">
    <property type="term" value="F:GTPase activator activity"/>
    <property type="evidence" value="ECO:0007669"/>
    <property type="project" value="UniProtKB-KW"/>
</dbReference>
<keyword evidence="1" id="KW-0343">GTPase activation</keyword>
<sequence>IINEIGSFLSHIQCGLALHRKCMEVCQLECEHKKGSVFGVDLSLLPRDRPDEVPFVVIHCTSEIESRALSGVYRVSGSKPRIQKLCHAFETQKEQVDLSDLSPHDITSILKHFFKELPEPLLTFDLYNDFITVGKIMDITDKLQKLLHRLPPYCYSTLQHLISHLQRVSENYENKMSPSNLGIVFGPTLLRPLVSTDMSMIALLETTYQAVLVEFLITHHDKIFGLEQRSDTPPPPPTAPLPDTPPRGSCPLDGVAYLDSENETTSRERPRSVEVSTSVRFKHLWLIFNCSFLSSHLHFIST</sequence>
<dbReference type="SUPFAM" id="SSF48350">
    <property type="entry name" value="GTPase activation domain, GAP"/>
    <property type="match status" value="1"/>
</dbReference>
<dbReference type="InterPro" id="IPR051025">
    <property type="entry name" value="RhoGAP"/>
</dbReference>
<evidence type="ECO:0000256" key="2">
    <source>
        <dbReference type="SAM" id="MobiDB-lite"/>
    </source>
</evidence>
<dbReference type="Pfam" id="PF00620">
    <property type="entry name" value="RhoGAP"/>
    <property type="match status" value="1"/>
</dbReference>
<evidence type="ECO:0000259" key="3">
    <source>
        <dbReference type="PROSITE" id="PS50238"/>
    </source>
</evidence>
<accession>A0A669CIE3</accession>
<dbReference type="PROSITE" id="PS50238">
    <property type="entry name" value="RHOGAP"/>
    <property type="match status" value="1"/>
</dbReference>
<dbReference type="Gene3D" id="1.10.555.10">
    <property type="entry name" value="Rho GTPase activation protein"/>
    <property type="match status" value="1"/>
</dbReference>
<evidence type="ECO:0000313" key="5">
    <source>
        <dbReference type="Proteomes" id="UP000005207"/>
    </source>
</evidence>
<dbReference type="GO" id="GO:0051056">
    <property type="term" value="P:regulation of small GTPase mediated signal transduction"/>
    <property type="evidence" value="ECO:0007669"/>
    <property type="project" value="UniProtKB-ARBA"/>
</dbReference>
<dbReference type="InterPro" id="IPR008936">
    <property type="entry name" value="Rho_GTPase_activation_prot"/>
</dbReference>
<evidence type="ECO:0000313" key="4">
    <source>
        <dbReference type="Ensembl" id="ENSONIP00000048087.1"/>
    </source>
</evidence>
<name>A0A669CIE3_ORENI</name>
<dbReference type="GO" id="GO:0005886">
    <property type="term" value="C:plasma membrane"/>
    <property type="evidence" value="ECO:0007669"/>
    <property type="project" value="TreeGrafter"/>
</dbReference>
<dbReference type="GeneTree" id="ENSGT00950000183110"/>
<proteinExistence type="predicted"/>
<dbReference type="InterPro" id="IPR000198">
    <property type="entry name" value="RhoGAP_dom"/>
</dbReference>
<organism evidence="4 5">
    <name type="scientific">Oreochromis niloticus</name>
    <name type="common">Nile tilapia</name>
    <name type="synonym">Tilapia nilotica</name>
    <dbReference type="NCBI Taxonomy" id="8128"/>
    <lineage>
        <taxon>Eukaryota</taxon>
        <taxon>Metazoa</taxon>
        <taxon>Chordata</taxon>
        <taxon>Craniata</taxon>
        <taxon>Vertebrata</taxon>
        <taxon>Euteleostomi</taxon>
        <taxon>Actinopterygii</taxon>
        <taxon>Neopterygii</taxon>
        <taxon>Teleostei</taxon>
        <taxon>Neoteleostei</taxon>
        <taxon>Acanthomorphata</taxon>
        <taxon>Ovalentaria</taxon>
        <taxon>Cichlomorphae</taxon>
        <taxon>Cichliformes</taxon>
        <taxon>Cichlidae</taxon>
        <taxon>African cichlids</taxon>
        <taxon>Pseudocrenilabrinae</taxon>
        <taxon>Oreochromini</taxon>
        <taxon>Oreochromis</taxon>
    </lineage>
</organism>
<reference evidence="4" key="2">
    <citation type="submission" date="2025-08" db="UniProtKB">
        <authorList>
            <consortium name="Ensembl"/>
        </authorList>
    </citation>
    <scope>IDENTIFICATION</scope>
</reference>
<dbReference type="SMART" id="SM00324">
    <property type="entry name" value="RhoGAP"/>
    <property type="match status" value="1"/>
</dbReference>